<dbReference type="Pfam" id="PF00208">
    <property type="entry name" value="ELFV_dehydrog"/>
    <property type="match status" value="1"/>
</dbReference>
<dbReference type="PROSITE" id="PS00074">
    <property type="entry name" value="GLFV_DEHYDROGENASE"/>
    <property type="match status" value="1"/>
</dbReference>
<comment type="caution">
    <text evidence="10">The sequence shown here is derived from an EMBL/GenBank/DDBJ whole genome shotgun (WGS) entry which is preliminary data.</text>
</comment>
<dbReference type="PRINTS" id="PR00082">
    <property type="entry name" value="GLFDHDRGNASE"/>
</dbReference>
<dbReference type="InterPro" id="IPR006097">
    <property type="entry name" value="Glu/Leu/Phe/Val/Trp_DH_dimer"/>
</dbReference>
<proteinExistence type="inferred from homology"/>
<evidence type="ECO:0000256" key="3">
    <source>
        <dbReference type="ARBA" id="ARBA00023002"/>
    </source>
</evidence>
<gene>
    <name evidence="10" type="ORF">ATL39_2948</name>
</gene>
<dbReference type="SUPFAM" id="SSF53223">
    <property type="entry name" value="Aminoacid dehydrogenase-like, N-terminal domain"/>
    <property type="match status" value="1"/>
</dbReference>
<organism evidence="10 11">
    <name type="scientific">Sinobaca qinghaiensis</name>
    <dbReference type="NCBI Taxonomy" id="342944"/>
    <lineage>
        <taxon>Bacteria</taxon>
        <taxon>Bacillati</taxon>
        <taxon>Bacillota</taxon>
        <taxon>Bacilli</taxon>
        <taxon>Bacillales</taxon>
        <taxon>Sporolactobacillaceae</taxon>
        <taxon>Sinobaca</taxon>
    </lineage>
</organism>
<protein>
    <recommendedName>
        <fullName evidence="2 4">Glutamate dehydrogenase</fullName>
    </recommendedName>
</protein>
<evidence type="ECO:0000313" key="10">
    <source>
        <dbReference type="EMBL" id="RKD69528.1"/>
    </source>
</evidence>
<feature type="binding site" evidence="6">
    <location>
        <position position="350"/>
    </location>
    <ligand>
        <name>substrate</name>
    </ligand>
</feature>
<dbReference type="Gene3D" id="3.40.50.10860">
    <property type="entry name" value="Leucine Dehydrogenase, chain A, domain 1"/>
    <property type="match status" value="1"/>
</dbReference>
<feature type="active site" description="Proton donor" evidence="5">
    <location>
        <position position="107"/>
    </location>
</feature>
<dbReference type="GO" id="GO:0006538">
    <property type="term" value="P:L-glutamate catabolic process"/>
    <property type="evidence" value="ECO:0007669"/>
    <property type="project" value="TreeGrafter"/>
</dbReference>
<dbReference type="InterPro" id="IPR033922">
    <property type="entry name" value="NAD_bind_Glu_DH"/>
</dbReference>
<evidence type="ECO:0000256" key="4">
    <source>
        <dbReference type="PIRNR" id="PIRNR000185"/>
    </source>
</evidence>
<dbReference type="InterPro" id="IPR006095">
    <property type="entry name" value="Glu/Leu/Phe/Val/Trp_DH"/>
</dbReference>
<dbReference type="PANTHER" id="PTHR11606:SF13">
    <property type="entry name" value="GLUTAMATE DEHYDROGENASE 1, MITOCHONDRIAL"/>
    <property type="match status" value="1"/>
</dbReference>
<comment type="similarity">
    <text evidence="1 4 8">Belongs to the Glu/Leu/Phe/Val dehydrogenases family.</text>
</comment>
<dbReference type="SMART" id="SM00839">
    <property type="entry name" value="ELFV_dehydrog"/>
    <property type="match status" value="1"/>
</dbReference>
<sequence>MTEKEQGPLDVVFEQIEEASRTMKLKDSVQTLLSHPKRKVEVSFPVEMDDGHTQLFKGYRTQHNDLLGPFKGGIRFHPSMTVEESQALGTWMTFKSALVQIPHGGAKGGVACDPSMLSDRELREVSRGYMEAFSDLFGAGRDVPAPDVYTDPKTMGIMMDTYSRIAGRHEAGVITGKPPLVGGSKARGAATAQGAVYVIEQMLEKMKQAPEHTRVAVQGFGNGGQIAARLLYDKGFKVVGVSDSKTALYDKEGLDIPKAQEAKENSGLKEYGAAFMLDSSEDVLYVDTDILIPAAMEGVITKNNASRIKAKHIMELANGPTTPEADHMLKEKDQHVYPDILVNAGGVIVSYLESVQNHMNYYWEEDEINERMKTFILEAYENTEETAASYQTTYRNGAMIFALQKLEQALEYRGYIS</sequence>
<feature type="binding site" evidence="6">
    <location>
        <position position="95"/>
    </location>
    <ligand>
        <name>substrate</name>
    </ligand>
</feature>
<reference evidence="10 11" key="1">
    <citation type="submission" date="2018-09" db="EMBL/GenBank/DDBJ databases">
        <title>Genomic Encyclopedia of Archaeal and Bacterial Type Strains, Phase II (KMG-II): from individual species to whole genera.</title>
        <authorList>
            <person name="Goeker M."/>
        </authorList>
    </citation>
    <scope>NUCLEOTIDE SEQUENCE [LARGE SCALE GENOMIC DNA]</scope>
    <source>
        <strain evidence="10 11">DSM 17008</strain>
    </source>
</reference>
<keyword evidence="3 4" id="KW-0560">Oxidoreductase</keyword>
<evidence type="ECO:0000313" key="11">
    <source>
        <dbReference type="Proteomes" id="UP000285120"/>
    </source>
</evidence>
<feature type="binding site" evidence="6">
    <location>
        <position position="191"/>
    </location>
    <ligand>
        <name>NAD(+)</name>
        <dbReference type="ChEBI" id="CHEBI:57540"/>
    </ligand>
</feature>
<evidence type="ECO:0000256" key="7">
    <source>
        <dbReference type="PIRSR" id="PIRSR000185-3"/>
    </source>
</evidence>
<feature type="domain" description="Glutamate/phenylalanine/leucine/valine/L-tryptophan dehydrogenase C-terminal" evidence="9">
    <location>
        <begin position="184"/>
        <end position="414"/>
    </location>
</feature>
<dbReference type="GO" id="GO:0004352">
    <property type="term" value="F:glutamate dehydrogenase (NAD+) activity"/>
    <property type="evidence" value="ECO:0007669"/>
    <property type="project" value="TreeGrafter"/>
</dbReference>
<dbReference type="SUPFAM" id="SSF51735">
    <property type="entry name" value="NAD(P)-binding Rossmann-fold domains"/>
    <property type="match status" value="1"/>
</dbReference>
<dbReference type="InterPro" id="IPR033524">
    <property type="entry name" value="Glu/Leu/Phe/Val_DH_AS"/>
</dbReference>
<evidence type="ECO:0000256" key="8">
    <source>
        <dbReference type="RuleBase" id="RU004417"/>
    </source>
</evidence>
<dbReference type="GO" id="GO:0000166">
    <property type="term" value="F:nucleotide binding"/>
    <property type="evidence" value="ECO:0007669"/>
    <property type="project" value="UniProtKB-KW"/>
</dbReference>
<keyword evidence="11" id="KW-1185">Reference proteome</keyword>
<feature type="site" description="Important for catalysis" evidence="7">
    <location>
        <position position="147"/>
    </location>
</feature>
<accession>A0A419UWL8</accession>
<dbReference type="AlphaFoldDB" id="A0A419UWL8"/>
<dbReference type="CDD" id="cd01076">
    <property type="entry name" value="NAD_bind_1_Glu_DH"/>
    <property type="match status" value="1"/>
</dbReference>
<keyword evidence="6" id="KW-0547">Nucleotide-binding</keyword>
<dbReference type="InterPro" id="IPR014362">
    <property type="entry name" value="Glu_DH"/>
</dbReference>
<dbReference type="InterPro" id="IPR036291">
    <property type="entry name" value="NAD(P)-bd_dom_sf"/>
</dbReference>
<dbReference type="PIRSF" id="PIRSF000185">
    <property type="entry name" value="Glu_DH"/>
    <property type="match status" value="1"/>
</dbReference>
<evidence type="ECO:0000256" key="2">
    <source>
        <dbReference type="ARBA" id="ARBA00012896"/>
    </source>
</evidence>
<dbReference type="Pfam" id="PF02812">
    <property type="entry name" value="ELFV_dehydrog_N"/>
    <property type="match status" value="1"/>
</dbReference>
<dbReference type="InterPro" id="IPR046346">
    <property type="entry name" value="Aminoacid_DH-like_N_sf"/>
</dbReference>
<feature type="binding site" evidence="6">
    <location>
        <position position="222"/>
    </location>
    <ligand>
        <name>NAD(+)</name>
        <dbReference type="ChEBI" id="CHEBI:57540"/>
    </ligand>
</feature>
<evidence type="ECO:0000256" key="5">
    <source>
        <dbReference type="PIRSR" id="PIRSR000185-1"/>
    </source>
</evidence>
<dbReference type="PANTHER" id="PTHR11606">
    <property type="entry name" value="GLUTAMATE DEHYDROGENASE"/>
    <property type="match status" value="1"/>
</dbReference>
<dbReference type="Gene3D" id="3.40.50.720">
    <property type="entry name" value="NAD(P)-binding Rossmann-like Domain"/>
    <property type="match status" value="1"/>
</dbReference>
<dbReference type="RefSeq" id="WP_120194093.1">
    <property type="nucleotide sequence ID" value="NZ_RAPK01000011.1"/>
</dbReference>
<evidence type="ECO:0000259" key="9">
    <source>
        <dbReference type="SMART" id="SM00839"/>
    </source>
</evidence>
<evidence type="ECO:0000256" key="1">
    <source>
        <dbReference type="ARBA" id="ARBA00006382"/>
    </source>
</evidence>
<name>A0A419UWL8_9BACL</name>
<evidence type="ECO:0000256" key="6">
    <source>
        <dbReference type="PIRSR" id="PIRSR000185-2"/>
    </source>
</evidence>
<dbReference type="Proteomes" id="UP000285120">
    <property type="component" value="Unassembled WGS sequence"/>
</dbReference>
<dbReference type="InterPro" id="IPR006096">
    <property type="entry name" value="Glu/Leu/Phe/Val/Trp_DH_C"/>
</dbReference>
<keyword evidence="6" id="KW-0520">NAD</keyword>
<feature type="binding site" evidence="6">
    <location>
        <position position="71"/>
    </location>
    <ligand>
        <name>substrate</name>
    </ligand>
</feature>
<dbReference type="EMBL" id="RAPK01000011">
    <property type="protein sequence ID" value="RKD69528.1"/>
    <property type="molecule type" value="Genomic_DNA"/>
</dbReference>
<dbReference type="OrthoDB" id="9803297at2"/>